<reference evidence="12" key="2">
    <citation type="submission" date="2014-03" db="EMBL/GenBank/DDBJ databases">
        <title>The whipworm genome and dual-species transcriptomics of an intimate host-pathogen interaction.</title>
        <authorList>
            <person name="Foth B.J."/>
            <person name="Tsai I.J."/>
            <person name="Reid A.J."/>
            <person name="Bancroft A.J."/>
            <person name="Nichol S."/>
            <person name="Tracey A."/>
            <person name="Holroyd N."/>
            <person name="Cotton J.A."/>
            <person name="Stanley E.J."/>
            <person name="Zarowiecki M."/>
            <person name="Liu J.Z."/>
            <person name="Huckvale T."/>
            <person name="Cooper P.J."/>
            <person name="Grencis R.K."/>
            <person name="Berriman M."/>
        </authorList>
    </citation>
    <scope>NUCLEOTIDE SEQUENCE [LARGE SCALE GENOMIC DNA]</scope>
</reference>
<sequence>MGLGKSVQCVALVLTLMKRVGTQPLVNRVLLLAPCSLLANWKNEILKWTKVDKRSQAQLLLLQSGRDIDPNRLYRRNSILLTSYEMFIRHERLFKQCAIDLLICDEAHRLKNAFAKCSTLLYQLSVDKRILLTGTPVQNNLLELYSLCDLASPAVLGSPEEFKSIYVKPILDSVAVDADESDKCYGRLKRKRLNEQLSKFLLRRTQETIAAYLPKKVDYAVFCRPSALQVGVYGKIVRIAKMLMEGKMISPRPEWHLTMLDCMRKLCNHPAILFSSCKDSVEKSLDESPTTIQQRILNSFADTYNVDETRVEDSGKLFVLANLLRNVRKNYPDEKVVIASNFTETLNVIQSYCVAVGYSLYRLDGSTNPMSRQKMVDQFNNVNDRTFLFLLSTKAGGLGLNLIGANRLILYDLDWNPTCDKQAMARVWRDGQRRVCRIYRLIVTGTIEECIFQRQVKKGEIAQLVDSVVEDWSVNCFKISVEDLKNILALKLDTCCATHDLLACCCDGTVEQKRTTEEKLQFCSAKPLYEWTHINGSSLDTRVEAASCLSSFNGVVSFVFTQSNSSESCVH</sequence>
<protein>
    <recommendedName>
        <fullName evidence="2">DNA repair and recombination protein RAD54-like</fullName>
    </recommendedName>
    <alternativeName>
        <fullName evidence="8">Protein okra</fullName>
    </alternativeName>
</protein>
<evidence type="ECO:0000313" key="13">
    <source>
        <dbReference type="Proteomes" id="UP000030665"/>
    </source>
</evidence>
<dbReference type="InterPro" id="IPR050496">
    <property type="entry name" value="SNF2_RAD54_helicase_repair"/>
</dbReference>
<dbReference type="PROSITE" id="PS51194">
    <property type="entry name" value="HELICASE_CTER"/>
    <property type="match status" value="1"/>
</dbReference>
<keyword evidence="4" id="KW-0498">Mitosis</keyword>
<keyword evidence="6" id="KW-0131">Cell cycle</keyword>
<evidence type="ECO:0000256" key="9">
    <source>
        <dbReference type="SAM" id="SignalP"/>
    </source>
</evidence>
<dbReference type="GO" id="GO:0015616">
    <property type="term" value="F:DNA translocase activity"/>
    <property type="evidence" value="ECO:0007669"/>
    <property type="project" value="TreeGrafter"/>
</dbReference>
<dbReference type="Gene3D" id="1.20.120.850">
    <property type="entry name" value="SWI2/SNF2 ATPases, N-terminal domain"/>
    <property type="match status" value="1"/>
</dbReference>
<reference evidence="12" key="1">
    <citation type="submission" date="2014-01" db="EMBL/GenBank/DDBJ databases">
        <authorList>
            <person name="Aslett M."/>
        </authorList>
    </citation>
    <scope>NUCLEOTIDE SEQUENCE</scope>
</reference>
<dbReference type="CDD" id="cd18793">
    <property type="entry name" value="SF2_C_SNF"/>
    <property type="match status" value="1"/>
</dbReference>
<dbReference type="AlphaFoldDB" id="A0A077Z4V0"/>
<proteinExistence type="predicted"/>
<dbReference type="GO" id="GO:0016787">
    <property type="term" value="F:hydrolase activity"/>
    <property type="evidence" value="ECO:0007669"/>
    <property type="project" value="UniProtKB-KW"/>
</dbReference>
<evidence type="ECO:0000256" key="4">
    <source>
        <dbReference type="ARBA" id="ARBA00022776"/>
    </source>
</evidence>
<organism evidence="12 13">
    <name type="scientific">Trichuris trichiura</name>
    <name type="common">Whipworm</name>
    <name type="synonym">Trichocephalus trichiurus</name>
    <dbReference type="NCBI Taxonomy" id="36087"/>
    <lineage>
        <taxon>Eukaryota</taxon>
        <taxon>Metazoa</taxon>
        <taxon>Ecdysozoa</taxon>
        <taxon>Nematoda</taxon>
        <taxon>Enoplea</taxon>
        <taxon>Dorylaimia</taxon>
        <taxon>Trichinellida</taxon>
        <taxon>Trichuridae</taxon>
        <taxon>Trichuris</taxon>
    </lineage>
</organism>
<feature type="chain" id="PRO_5001728502" description="DNA repair and recombination protein RAD54-like" evidence="9">
    <location>
        <begin position="23"/>
        <end position="571"/>
    </location>
</feature>
<comment type="subunit">
    <text evidence="1">Interacts (via N-terminus) with spn-A/Rad51.</text>
</comment>
<keyword evidence="9" id="KW-0732">Signal</keyword>
<evidence type="ECO:0000259" key="11">
    <source>
        <dbReference type="PROSITE" id="PS51194"/>
    </source>
</evidence>
<dbReference type="OrthoDB" id="448448at2759"/>
<dbReference type="InterPro" id="IPR049730">
    <property type="entry name" value="SNF2/RAD54-like_C"/>
</dbReference>
<dbReference type="GO" id="GO:0005524">
    <property type="term" value="F:ATP binding"/>
    <property type="evidence" value="ECO:0007669"/>
    <property type="project" value="InterPro"/>
</dbReference>
<evidence type="ECO:0000256" key="8">
    <source>
        <dbReference type="ARBA" id="ARBA00029956"/>
    </source>
</evidence>
<dbReference type="InterPro" id="IPR001650">
    <property type="entry name" value="Helicase_C-like"/>
</dbReference>
<dbReference type="GO" id="GO:0007131">
    <property type="term" value="P:reciprocal meiotic recombination"/>
    <property type="evidence" value="ECO:0007669"/>
    <property type="project" value="TreeGrafter"/>
</dbReference>
<evidence type="ECO:0000256" key="2">
    <source>
        <dbReference type="ARBA" id="ARBA00015341"/>
    </source>
</evidence>
<dbReference type="PROSITE" id="PS51192">
    <property type="entry name" value="HELICASE_ATP_BIND_1"/>
    <property type="match status" value="1"/>
</dbReference>
<dbReference type="GO" id="GO:0051301">
    <property type="term" value="P:cell division"/>
    <property type="evidence" value="ECO:0007669"/>
    <property type="project" value="UniProtKB-KW"/>
</dbReference>
<feature type="domain" description="Helicase C-terminal" evidence="11">
    <location>
        <begin position="319"/>
        <end position="485"/>
    </location>
</feature>
<dbReference type="InterPro" id="IPR038718">
    <property type="entry name" value="SNF2-like_sf"/>
</dbReference>
<feature type="domain" description="Helicase ATP-binding" evidence="10">
    <location>
        <begin position="1"/>
        <end position="154"/>
    </location>
</feature>
<dbReference type="SMART" id="SM00487">
    <property type="entry name" value="DEXDc"/>
    <property type="match status" value="1"/>
</dbReference>
<dbReference type="GO" id="GO:0005634">
    <property type="term" value="C:nucleus"/>
    <property type="evidence" value="ECO:0007669"/>
    <property type="project" value="TreeGrafter"/>
</dbReference>
<dbReference type="Proteomes" id="UP000030665">
    <property type="component" value="Unassembled WGS sequence"/>
</dbReference>
<dbReference type="InterPro" id="IPR000330">
    <property type="entry name" value="SNF2_N"/>
</dbReference>
<gene>
    <name evidence="12" type="ORF">TTRE_0000291301</name>
</gene>
<comment type="function">
    <text evidence="7">Involved in mitotic DNA repair and meiotic recombination. Functions in the recombinational DNA repair pathway. Essential for interhomolog gene conversion (GC), but may have a less important role in intersister GC than spn-A/Rad51. In the presence of DNA, spn-A/Rad51 enhances the ATPase activity of okr/Rad54.</text>
</comment>
<evidence type="ECO:0000313" key="12">
    <source>
        <dbReference type="EMBL" id="CDW54643.1"/>
    </source>
</evidence>
<name>A0A077Z4V0_TRITR</name>
<dbReference type="InterPro" id="IPR027417">
    <property type="entry name" value="P-loop_NTPase"/>
</dbReference>
<evidence type="ECO:0000256" key="7">
    <source>
        <dbReference type="ARBA" id="ARBA00024776"/>
    </source>
</evidence>
<dbReference type="SUPFAM" id="SSF52540">
    <property type="entry name" value="P-loop containing nucleoside triphosphate hydrolases"/>
    <property type="match status" value="2"/>
</dbReference>
<keyword evidence="13" id="KW-1185">Reference proteome</keyword>
<dbReference type="SMART" id="SM00490">
    <property type="entry name" value="HELICc"/>
    <property type="match status" value="1"/>
</dbReference>
<dbReference type="GO" id="GO:0000724">
    <property type="term" value="P:double-strand break repair via homologous recombination"/>
    <property type="evidence" value="ECO:0007669"/>
    <property type="project" value="TreeGrafter"/>
</dbReference>
<dbReference type="STRING" id="36087.A0A077Z4V0"/>
<keyword evidence="5" id="KW-0378">Hydrolase</keyword>
<evidence type="ECO:0000256" key="3">
    <source>
        <dbReference type="ARBA" id="ARBA00022618"/>
    </source>
</evidence>
<accession>A0A077Z4V0</accession>
<dbReference type="Pfam" id="PF00176">
    <property type="entry name" value="SNF2-rel_dom"/>
    <property type="match status" value="1"/>
</dbReference>
<feature type="signal peptide" evidence="9">
    <location>
        <begin position="1"/>
        <end position="22"/>
    </location>
</feature>
<keyword evidence="3" id="KW-0132">Cell division</keyword>
<dbReference type="Gene3D" id="3.40.50.300">
    <property type="entry name" value="P-loop containing nucleotide triphosphate hydrolases"/>
    <property type="match status" value="1"/>
</dbReference>
<dbReference type="InterPro" id="IPR014001">
    <property type="entry name" value="Helicase_ATP-bd"/>
</dbReference>
<dbReference type="Pfam" id="PF00271">
    <property type="entry name" value="Helicase_C"/>
    <property type="match status" value="1"/>
</dbReference>
<dbReference type="PANTHER" id="PTHR45629:SF7">
    <property type="entry name" value="DNA EXCISION REPAIR PROTEIN ERCC-6-RELATED"/>
    <property type="match status" value="1"/>
</dbReference>
<evidence type="ECO:0000256" key="6">
    <source>
        <dbReference type="ARBA" id="ARBA00023306"/>
    </source>
</evidence>
<evidence type="ECO:0000256" key="5">
    <source>
        <dbReference type="ARBA" id="ARBA00022801"/>
    </source>
</evidence>
<evidence type="ECO:0000259" key="10">
    <source>
        <dbReference type="PROSITE" id="PS51192"/>
    </source>
</evidence>
<dbReference type="Gene3D" id="3.40.50.10810">
    <property type="entry name" value="Tandem AAA-ATPase domain"/>
    <property type="match status" value="1"/>
</dbReference>
<dbReference type="PANTHER" id="PTHR45629">
    <property type="entry name" value="SNF2/RAD54 FAMILY MEMBER"/>
    <property type="match status" value="1"/>
</dbReference>
<evidence type="ECO:0000256" key="1">
    <source>
        <dbReference type="ARBA" id="ARBA00011467"/>
    </source>
</evidence>
<dbReference type="EMBL" id="HG805909">
    <property type="protein sequence ID" value="CDW54643.1"/>
    <property type="molecule type" value="Genomic_DNA"/>
</dbReference>